<dbReference type="SUPFAM" id="SSF75005">
    <property type="entry name" value="Arabinanase/levansucrase/invertase"/>
    <property type="match status" value="1"/>
</dbReference>
<dbReference type="InterPro" id="IPR041542">
    <property type="entry name" value="GH43_C2"/>
</dbReference>
<gene>
    <name evidence="8" type="ORF">EU508_17905</name>
    <name evidence="9" type="ORF">EU509_03195</name>
</gene>
<feature type="active site" description="Proton donor" evidence="4">
    <location>
        <position position="230"/>
    </location>
</feature>
<dbReference type="InterPro" id="IPR051795">
    <property type="entry name" value="Glycosyl_Hydrlase_43"/>
</dbReference>
<dbReference type="EMBL" id="SEUJ01000053">
    <property type="protein sequence ID" value="KAA1163779.1"/>
    <property type="molecule type" value="Genomic_DNA"/>
</dbReference>
<dbReference type="AlphaFoldDB" id="A0A833APL4"/>
<comment type="caution">
    <text evidence="8">The sequence shown here is derived from an EMBL/GenBank/DDBJ whole genome shotgun (WGS) entry which is preliminary data.</text>
</comment>
<dbReference type="CDD" id="cd09001">
    <property type="entry name" value="GH43_FsAxh1-like"/>
    <property type="match status" value="1"/>
</dbReference>
<protein>
    <submittedName>
        <fullName evidence="8">Glycosyl hydrolase 43 family protein</fullName>
    </submittedName>
</protein>
<name>A0A833APL4_9GAMM</name>
<dbReference type="Pfam" id="PF04616">
    <property type="entry name" value="Glyco_hydro_43"/>
    <property type="match status" value="1"/>
</dbReference>
<sequence length="561" mass="63752">MRPINIIILLKFFVYYLVTFSFSAKSIAPPDAAYVTDNTDIKRVSLNTDDYTNPILHADYSDPDVVAVNGHYYMTASSFNSAPGLPILHSTDLVNWSLINYALTEQIPVTHYQKVQHGNGVWAPNIRYHNNLFWIFYPDPDFGIYVTTTANPAKKWSKPRLILSGKGLIDPTPLWDDNGKSYLLHAWAKSRSGFNNVLSLREMTSDASSVSSLFTHIIDGKNFPGYRTIEGPKFYKRNGYYYIFAPAGGVDLGWQSVFRSKNIAGPYQAKIVMNQGNSIINGPHQGAWIHTDFDEDWFIHFQSKKAYGRIVHLQPMQWKNDWPIIGKDEDGDEIGEPVLRYKKPVHSDTVTIKSLKASDDFTAEQLALQWQWNANSDVRWYSLTKKLGVLRLYQQKKIAESNDSLWLTPSLLLQKLPTNTFTLTTKLTLPKLPLKGQAGLVLFGENYAWIGITYDKETQTNQLVYAQCINARKGCNEHLKEPQPFSGNNVELRMTMQPTGDAIFSYRTNSTDPFRIIGEHFSATKGRWVGAKVGLFHVASKPNATQFIDVDYFRFTPTEQN</sequence>
<dbReference type="InterPro" id="IPR006710">
    <property type="entry name" value="Glyco_hydro_43"/>
</dbReference>
<dbReference type="InterPro" id="IPR023296">
    <property type="entry name" value="Glyco_hydro_beta-prop_sf"/>
</dbReference>
<keyword evidence="2 6" id="KW-0378">Hydrolase</keyword>
<feature type="active site" description="Proton acceptor" evidence="4">
    <location>
        <position position="62"/>
    </location>
</feature>
<dbReference type="PANTHER" id="PTHR42812">
    <property type="entry name" value="BETA-XYLOSIDASE"/>
    <property type="match status" value="1"/>
</dbReference>
<evidence type="ECO:0000256" key="2">
    <source>
        <dbReference type="ARBA" id="ARBA00022801"/>
    </source>
</evidence>
<evidence type="ECO:0000256" key="4">
    <source>
        <dbReference type="PIRSR" id="PIRSR606710-1"/>
    </source>
</evidence>
<dbReference type="GO" id="GO:0004553">
    <property type="term" value="F:hydrolase activity, hydrolyzing O-glycosyl compounds"/>
    <property type="evidence" value="ECO:0007669"/>
    <property type="project" value="InterPro"/>
</dbReference>
<dbReference type="InterPro" id="IPR013320">
    <property type="entry name" value="ConA-like_dom_sf"/>
</dbReference>
<dbReference type="SUPFAM" id="SSF49899">
    <property type="entry name" value="Concanavalin A-like lectins/glucanases"/>
    <property type="match status" value="1"/>
</dbReference>
<evidence type="ECO:0000256" key="6">
    <source>
        <dbReference type="RuleBase" id="RU361187"/>
    </source>
</evidence>
<reference evidence="10 11" key="1">
    <citation type="submission" date="2019-01" db="EMBL/GenBank/DDBJ databases">
        <title>Genome sequences of marine Pseudoalteromonas species.</title>
        <authorList>
            <person name="Boraston A.B."/>
            <person name="Hehemann J.-H."/>
            <person name="Vickers C.J."/>
            <person name="Salama-Alber O."/>
            <person name="Abe K."/>
            <person name="Hettle A.J."/>
        </authorList>
    </citation>
    <scope>NUCLEOTIDE SEQUENCE [LARGE SCALE GENOMIC DNA]</scope>
    <source>
        <strain evidence="8 11">PS42</strain>
        <strain evidence="9 10">PS47</strain>
    </source>
</reference>
<dbReference type="PANTHER" id="PTHR42812:SF12">
    <property type="entry name" value="BETA-XYLOSIDASE-RELATED"/>
    <property type="match status" value="1"/>
</dbReference>
<evidence type="ECO:0000313" key="11">
    <source>
        <dbReference type="Proteomes" id="UP000324162"/>
    </source>
</evidence>
<dbReference type="Gene3D" id="2.60.120.200">
    <property type="match status" value="1"/>
</dbReference>
<comment type="similarity">
    <text evidence="1 6">Belongs to the glycosyl hydrolase 43 family.</text>
</comment>
<dbReference type="Pfam" id="PF17851">
    <property type="entry name" value="GH43_C2"/>
    <property type="match status" value="1"/>
</dbReference>
<keyword evidence="10" id="KW-1185">Reference proteome</keyword>
<dbReference type="GO" id="GO:0005975">
    <property type="term" value="P:carbohydrate metabolic process"/>
    <property type="evidence" value="ECO:0007669"/>
    <property type="project" value="InterPro"/>
</dbReference>
<evidence type="ECO:0000256" key="5">
    <source>
        <dbReference type="PIRSR" id="PIRSR606710-2"/>
    </source>
</evidence>
<evidence type="ECO:0000313" key="8">
    <source>
        <dbReference type="EMBL" id="KAA1156810.1"/>
    </source>
</evidence>
<dbReference type="EMBL" id="SEUK01000055">
    <property type="protein sequence ID" value="KAA1156810.1"/>
    <property type="molecule type" value="Genomic_DNA"/>
</dbReference>
<dbReference type="Proteomes" id="UP000324162">
    <property type="component" value="Unassembled WGS sequence"/>
</dbReference>
<proteinExistence type="inferred from homology"/>
<organism evidence="8 11">
    <name type="scientific">Pseudoalteromonas fuliginea</name>
    <dbReference type="NCBI Taxonomy" id="1872678"/>
    <lineage>
        <taxon>Bacteria</taxon>
        <taxon>Pseudomonadati</taxon>
        <taxon>Pseudomonadota</taxon>
        <taxon>Gammaproteobacteria</taxon>
        <taxon>Alteromonadales</taxon>
        <taxon>Pseudoalteromonadaceae</taxon>
        <taxon>Pseudoalteromonas</taxon>
    </lineage>
</organism>
<evidence type="ECO:0000256" key="1">
    <source>
        <dbReference type="ARBA" id="ARBA00009865"/>
    </source>
</evidence>
<accession>A0A833APL4</accession>
<dbReference type="Proteomes" id="UP000322915">
    <property type="component" value="Unassembled WGS sequence"/>
</dbReference>
<dbReference type="Gene3D" id="2.115.10.20">
    <property type="entry name" value="Glycosyl hydrolase domain, family 43"/>
    <property type="match status" value="1"/>
</dbReference>
<feature type="site" description="Important for catalytic activity, responsible for pKa modulation of the active site Glu and correct orientation of both the proton donor and substrate" evidence="5">
    <location>
        <position position="170"/>
    </location>
</feature>
<evidence type="ECO:0000256" key="3">
    <source>
        <dbReference type="ARBA" id="ARBA00023295"/>
    </source>
</evidence>
<feature type="domain" description="Beta-xylosidase C-terminal Concanavalin A-like" evidence="7">
    <location>
        <begin position="358"/>
        <end position="555"/>
    </location>
</feature>
<evidence type="ECO:0000313" key="10">
    <source>
        <dbReference type="Proteomes" id="UP000322915"/>
    </source>
</evidence>
<evidence type="ECO:0000313" key="9">
    <source>
        <dbReference type="EMBL" id="KAA1163779.1"/>
    </source>
</evidence>
<evidence type="ECO:0000259" key="7">
    <source>
        <dbReference type="Pfam" id="PF17851"/>
    </source>
</evidence>
<dbReference type="RefSeq" id="WP_149605190.1">
    <property type="nucleotide sequence ID" value="NZ_SEUJ01000053.1"/>
</dbReference>
<keyword evidence="3 6" id="KW-0326">Glycosidase</keyword>